<protein>
    <submittedName>
        <fullName evidence="1">Uncharacterized protein</fullName>
    </submittedName>
</protein>
<evidence type="ECO:0000313" key="1">
    <source>
        <dbReference type="EMBL" id="KAG0716581.1"/>
    </source>
</evidence>
<name>A0A8J5CPP1_CHIOP</name>
<comment type="caution">
    <text evidence="1">The sequence shown here is derived from an EMBL/GenBank/DDBJ whole genome shotgun (WGS) entry which is preliminary data.</text>
</comment>
<dbReference type="Proteomes" id="UP000770661">
    <property type="component" value="Unassembled WGS sequence"/>
</dbReference>
<reference evidence="1" key="1">
    <citation type="submission" date="2020-07" db="EMBL/GenBank/DDBJ databases">
        <title>The High-quality genome of the commercially important snow crab, Chionoecetes opilio.</title>
        <authorList>
            <person name="Jeong J.-H."/>
            <person name="Ryu S."/>
        </authorList>
    </citation>
    <scope>NUCLEOTIDE SEQUENCE</scope>
    <source>
        <strain evidence="1">MADBK_172401_WGS</strain>
        <tissue evidence="1">Digestive gland</tissue>
    </source>
</reference>
<organism evidence="1 2">
    <name type="scientific">Chionoecetes opilio</name>
    <name type="common">Atlantic snow crab</name>
    <name type="synonym">Cancer opilio</name>
    <dbReference type="NCBI Taxonomy" id="41210"/>
    <lineage>
        <taxon>Eukaryota</taxon>
        <taxon>Metazoa</taxon>
        <taxon>Ecdysozoa</taxon>
        <taxon>Arthropoda</taxon>
        <taxon>Crustacea</taxon>
        <taxon>Multicrustacea</taxon>
        <taxon>Malacostraca</taxon>
        <taxon>Eumalacostraca</taxon>
        <taxon>Eucarida</taxon>
        <taxon>Decapoda</taxon>
        <taxon>Pleocyemata</taxon>
        <taxon>Brachyura</taxon>
        <taxon>Eubrachyura</taxon>
        <taxon>Majoidea</taxon>
        <taxon>Majidae</taxon>
        <taxon>Chionoecetes</taxon>
    </lineage>
</organism>
<sequence>MAAFCALLQTNHQRHRRHTLARRHTSRHLCSGSGQDRRPCKCIRVGIRVGSRACHQKSRLAYQAPGNVTFGLITKPSHGDTVTRDPLTHTHILRLVVAATHQFDPRRPVTCVLNQELFELAAREVVYGGVYNGTDEARLIDTQICSDAVPLELCFRAGRADS</sequence>
<proteinExistence type="predicted"/>
<gene>
    <name evidence="1" type="ORF">GWK47_000007</name>
</gene>
<dbReference type="AlphaFoldDB" id="A0A8J5CPP1"/>
<dbReference type="EMBL" id="JACEEZ010018738">
    <property type="protein sequence ID" value="KAG0716581.1"/>
    <property type="molecule type" value="Genomic_DNA"/>
</dbReference>
<keyword evidence="2" id="KW-1185">Reference proteome</keyword>
<evidence type="ECO:0000313" key="2">
    <source>
        <dbReference type="Proteomes" id="UP000770661"/>
    </source>
</evidence>
<accession>A0A8J5CPP1</accession>